<protein>
    <submittedName>
        <fullName evidence="2">Lysophospholipase L1-like esterase</fullName>
    </submittedName>
</protein>
<proteinExistence type="predicted"/>
<dbReference type="KEGG" id="salo:EF888_07890"/>
<feature type="domain" description="SGNH hydrolase-type esterase" evidence="1">
    <location>
        <begin position="8"/>
        <end position="194"/>
    </location>
</feature>
<dbReference type="RefSeq" id="WP_109760017.1">
    <property type="nucleotide sequence ID" value="NZ_CP034588.1"/>
</dbReference>
<dbReference type="InterPro" id="IPR013830">
    <property type="entry name" value="SGNH_hydro"/>
</dbReference>
<evidence type="ECO:0000313" key="3">
    <source>
        <dbReference type="Proteomes" id="UP000245390"/>
    </source>
</evidence>
<dbReference type="InterPro" id="IPR036514">
    <property type="entry name" value="SGNH_hydro_sf"/>
</dbReference>
<dbReference type="EMBL" id="QGGV01000007">
    <property type="protein sequence ID" value="PWK55415.1"/>
    <property type="molecule type" value="Genomic_DNA"/>
</dbReference>
<gene>
    <name evidence="2" type="ORF">C8D95_10781</name>
</gene>
<dbReference type="SUPFAM" id="SSF52266">
    <property type="entry name" value="SGNH hydrolase"/>
    <property type="match status" value="1"/>
</dbReference>
<sequence length="208" mass="22228">MTRRLLVYGDSNSFGTGPMRTLDEDPIHQEGVRWGDVMAGELGDGWEVIVEGLPGRTTVHDDPVEGAHLNGLTVLPAILGSHRPIDLLAICLGTNDQKHRFGLTAQDVAMGAARLVRAAMLTGWVGRVLVVTPPPVKERGDFREMFRGAETRGRGLAAEMARFAAREGAEVFDAGSVIETDEADGIHWSAASHDALGRAVADVVRGLG</sequence>
<evidence type="ECO:0000259" key="1">
    <source>
        <dbReference type="Pfam" id="PF13472"/>
    </source>
</evidence>
<dbReference type="AlphaFoldDB" id="A0A316G518"/>
<comment type="caution">
    <text evidence="2">The sequence shown here is derived from an EMBL/GenBank/DDBJ whole genome shotgun (WGS) entry which is preliminary data.</text>
</comment>
<accession>A0A316G518</accession>
<dbReference type="OrthoDB" id="164654at2"/>
<keyword evidence="3" id="KW-1185">Reference proteome</keyword>
<name>A0A316G518_9RHOB</name>
<dbReference type="GO" id="GO:0016788">
    <property type="term" value="F:hydrolase activity, acting on ester bonds"/>
    <property type="evidence" value="ECO:0007669"/>
    <property type="project" value="UniProtKB-ARBA"/>
</dbReference>
<dbReference type="Proteomes" id="UP000245390">
    <property type="component" value="Unassembled WGS sequence"/>
</dbReference>
<reference evidence="2 3" key="1">
    <citation type="submission" date="2018-05" db="EMBL/GenBank/DDBJ databases">
        <title>Genomic Encyclopedia of Type Strains, Phase IV (KMG-IV): sequencing the most valuable type-strain genomes for metagenomic binning, comparative biology and taxonomic classification.</title>
        <authorList>
            <person name="Goeker M."/>
        </authorList>
    </citation>
    <scope>NUCLEOTIDE SEQUENCE [LARGE SCALE GENOMIC DNA]</scope>
    <source>
        <strain evidence="2 3">DSM 103371</strain>
    </source>
</reference>
<dbReference type="Gene3D" id="3.40.50.1110">
    <property type="entry name" value="SGNH hydrolase"/>
    <property type="match status" value="1"/>
</dbReference>
<dbReference type="Pfam" id="PF13472">
    <property type="entry name" value="Lipase_GDSL_2"/>
    <property type="match status" value="1"/>
</dbReference>
<organism evidence="2 3">
    <name type="scientific">Silicimonas algicola</name>
    <dbReference type="NCBI Taxonomy" id="1826607"/>
    <lineage>
        <taxon>Bacteria</taxon>
        <taxon>Pseudomonadati</taxon>
        <taxon>Pseudomonadota</taxon>
        <taxon>Alphaproteobacteria</taxon>
        <taxon>Rhodobacterales</taxon>
        <taxon>Paracoccaceae</taxon>
    </lineage>
</organism>
<evidence type="ECO:0000313" key="2">
    <source>
        <dbReference type="EMBL" id="PWK55415.1"/>
    </source>
</evidence>